<keyword evidence="3" id="KW-1185">Reference proteome</keyword>
<sequence>MAPEMLCQCLKRPRVQALRLKWERGAWQEELAMEDPPWHIALMVKFSCVVMFLAGMFADWLRMRGFIKVKVATDDPRHKGFAPLDDHLEAVYINHIYRKSSDVVNRPICGVPASVMRLKDRYTDDNGWTQNSLWYLSNLNTRLTFLLIGTQA</sequence>
<dbReference type="EMBL" id="KE124904">
    <property type="protein sequence ID" value="EPB75382.1"/>
    <property type="molecule type" value="Genomic_DNA"/>
</dbReference>
<gene>
    <name evidence="2" type="ORF">ANCCEY_05541</name>
</gene>
<dbReference type="Proteomes" id="UP000054495">
    <property type="component" value="Unassembled WGS sequence"/>
</dbReference>
<feature type="transmembrane region" description="Helical" evidence="1">
    <location>
        <begin position="38"/>
        <end position="61"/>
    </location>
</feature>
<evidence type="ECO:0000313" key="2">
    <source>
        <dbReference type="EMBL" id="EPB75382.1"/>
    </source>
</evidence>
<keyword evidence="1" id="KW-0472">Membrane</keyword>
<name>A0A0D6M682_9BILA</name>
<proteinExistence type="predicted"/>
<organism evidence="2 3">
    <name type="scientific">Ancylostoma ceylanicum</name>
    <dbReference type="NCBI Taxonomy" id="53326"/>
    <lineage>
        <taxon>Eukaryota</taxon>
        <taxon>Metazoa</taxon>
        <taxon>Ecdysozoa</taxon>
        <taxon>Nematoda</taxon>
        <taxon>Chromadorea</taxon>
        <taxon>Rhabditida</taxon>
        <taxon>Rhabditina</taxon>
        <taxon>Rhabditomorpha</taxon>
        <taxon>Strongyloidea</taxon>
        <taxon>Ancylostomatidae</taxon>
        <taxon>Ancylostomatinae</taxon>
        <taxon>Ancylostoma</taxon>
    </lineage>
</organism>
<keyword evidence="1" id="KW-0812">Transmembrane</keyword>
<reference evidence="2 3" key="1">
    <citation type="submission" date="2013-05" db="EMBL/GenBank/DDBJ databases">
        <title>Draft genome of the parasitic nematode Anyclostoma ceylanicum.</title>
        <authorList>
            <person name="Mitreva M."/>
        </authorList>
    </citation>
    <scope>NUCLEOTIDE SEQUENCE [LARGE SCALE GENOMIC DNA]</scope>
</reference>
<evidence type="ECO:0000256" key="1">
    <source>
        <dbReference type="SAM" id="Phobius"/>
    </source>
</evidence>
<protein>
    <submittedName>
        <fullName evidence="2">Uncharacterized protein</fullName>
    </submittedName>
</protein>
<accession>A0A0D6M682</accession>
<evidence type="ECO:0000313" key="3">
    <source>
        <dbReference type="Proteomes" id="UP000054495"/>
    </source>
</evidence>
<dbReference type="AlphaFoldDB" id="A0A0D6M682"/>
<keyword evidence="1" id="KW-1133">Transmembrane helix</keyword>